<evidence type="ECO:0000256" key="4">
    <source>
        <dbReference type="ARBA" id="ARBA00022679"/>
    </source>
</evidence>
<protein>
    <recommendedName>
        <fullName evidence="11">tRNA sulfurtransferase</fullName>
        <ecNumber evidence="11">2.8.1.4</ecNumber>
    </recommendedName>
    <alternativeName>
        <fullName evidence="11">Sulfur carrier protein ThiS sulfurtransferase</fullName>
    </alternativeName>
    <alternativeName>
        <fullName evidence="11">Thiamine biosynthesis protein ThiI</fullName>
    </alternativeName>
    <alternativeName>
        <fullName evidence="11">tRNA 4-thiouridine synthase</fullName>
    </alternativeName>
</protein>
<dbReference type="NCBIfam" id="TIGR00342">
    <property type="entry name" value="tRNA uracil 4-sulfurtransferase ThiI"/>
    <property type="match status" value="1"/>
</dbReference>
<dbReference type="AlphaFoldDB" id="A0A7L9FH78"/>
<evidence type="ECO:0000256" key="1">
    <source>
        <dbReference type="ARBA" id="ARBA00004496"/>
    </source>
</evidence>
<evidence type="ECO:0000256" key="5">
    <source>
        <dbReference type="ARBA" id="ARBA00022741"/>
    </source>
</evidence>
<dbReference type="Pfam" id="PF02926">
    <property type="entry name" value="THUMP"/>
    <property type="match status" value="1"/>
</dbReference>
<comment type="pathway">
    <text evidence="11">Cofactor biosynthesis; thiamine diphosphate biosynthesis.</text>
</comment>
<keyword evidence="7 11" id="KW-0694">RNA-binding</keyword>
<dbReference type="HAMAP" id="MF_00021">
    <property type="entry name" value="ThiI"/>
    <property type="match status" value="1"/>
</dbReference>
<evidence type="ECO:0000313" key="14">
    <source>
        <dbReference type="EMBL" id="QOJ78294.1"/>
    </source>
</evidence>
<comment type="similarity">
    <text evidence="11">Belongs to the ThiI family.</text>
</comment>
<dbReference type="RefSeq" id="WP_192818266.1">
    <property type="nucleotide sequence ID" value="NZ_CP062310.1"/>
</dbReference>
<dbReference type="SMART" id="SM00450">
    <property type="entry name" value="RHOD"/>
    <property type="match status" value="1"/>
</dbReference>
<dbReference type="GeneID" id="59149405"/>
<dbReference type="Pfam" id="PF02568">
    <property type="entry name" value="ThiI"/>
    <property type="match status" value="1"/>
</dbReference>
<dbReference type="InterPro" id="IPR003720">
    <property type="entry name" value="tRNA_STrfase"/>
</dbReference>
<comment type="catalytic activity">
    <reaction evidence="11">
        <text>[ThiI sulfur-carrier protein]-S-sulfanyl-L-cysteine + a uridine in tRNA + 2 reduced [2Fe-2S]-[ferredoxin] + ATP + H(+) = [ThiI sulfur-carrier protein]-L-cysteine + a 4-thiouridine in tRNA + 2 oxidized [2Fe-2S]-[ferredoxin] + AMP + diphosphate</text>
        <dbReference type="Rhea" id="RHEA:24176"/>
        <dbReference type="Rhea" id="RHEA-COMP:10000"/>
        <dbReference type="Rhea" id="RHEA-COMP:10001"/>
        <dbReference type="Rhea" id="RHEA-COMP:13337"/>
        <dbReference type="Rhea" id="RHEA-COMP:13338"/>
        <dbReference type="Rhea" id="RHEA-COMP:13339"/>
        <dbReference type="Rhea" id="RHEA-COMP:13340"/>
        <dbReference type="ChEBI" id="CHEBI:15378"/>
        <dbReference type="ChEBI" id="CHEBI:29950"/>
        <dbReference type="ChEBI" id="CHEBI:30616"/>
        <dbReference type="ChEBI" id="CHEBI:33019"/>
        <dbReference type="ChEBI" id="CHEBI:33737"/>
        <dbReference type="ChEBI" id="CHEBI:33738"/>
        <dbReference type="ChEBI" id="CHEBI:61963"/>
        <dbReference type="ChEBI" id="CHEBI:65315"/>
        <dbReference type="ChEBI" id="CHEBI:136798"/>
        <dbReference type="ChEBI" id="CHEBI:456215"/>
        <dbReference type="EC" id="2.8.1.4"/>
    </reaction>
</comment>
<dbReference type="PANTHER" id="PTHR43209">
    <property type="entry name" value="TRNA SULFURTRANSFERASE"/>
    <property type="match status" value="1"/>
</dbReference>
<dbReference type="InterPro" id="IPR054173">
    <property type="entry name" value="ThiI_fer"/>
</dbReference>
<keyword evidence="10" id="KW-0676">Redox-active center</keyword>
<dbReference type="GO" id="GO:0009228">
    <property type="term" value="P:thiamine biosynthetic process"/>
    <property type="evidence" value="ECO:0007669"/>
    <property type="project" value="UniProtKB-KW"/>
</dbReference>
<dbReference type="KEGG" id="thel:IG193_05875"/>
<keyword evidence="6 11" id="KW-0067">ATP-binding</keyword>
<comment type="subcellular location">
    <subcellularLocation>
        <location evidence="1 11">Cytoplasm</location>
    </subcellularLocation>
</comment>
<dbReference type="InterPro" id="IPR004114">
    <property type="entry name" value="THUMP_dom"/>
</dbReference>
<dbReference type="SUPFAM" id="SSF52402">
    <property type="entry name" value="Adenine nucleotide alpha hydrolases-like"/>
    <property type="match status" value="1"/>
</dbReference>
<organism evidence="14 15">
    <name type="scientific">Infirmifilum lucidum</name>
    <dbReference type="NCBI Taxonomy" id="2776706"/>
    <lineage>
        <taxon>Archaea</taxon>
        <taxon>Thermoproteota</taxon>
        <taxon>Thermoprotei</taxon>
        <taxon>Thermofilales</taxon>
        <taxon>Thermofilaceae</taxon>
        <taxon>Infirmifilum</taxon>
    </lineage>
</organism>
<evidence type="ECO:0000256" key="6">
    <source>
        <dbReference type="ARBA" id="ARBA00022840"/>
    </source>
</evidence>
<dbReference type="InterPro" id="IPR001763">
    <property type="entry name" value="Rhodanese-like_dom"/>
</dbReference>
<proteinExistence type="inferred from homology"/>
<feature type="binding site" evidence="11">
    <location>
        <position position="261"/>
    </location>
    <ligand>
        <name>ATP</name>
        <dbReference type="ChEBI" id="CHEBI:30616"/>
    </ligand>
</feature>
<dbReference type="GO" id="GO:0002937">
    <property type="term" value="P:tRNA 4-thiouridine biosynthesis"/>
    <property type="evidence" value="ECO:0007669"/>
    <property type="project" value="TreeGrafter"/>
</dbReference>
<dbReference type="GO" id="GO:0005829">
    <property type="term" value="C:cytosol"/>
    <property type="evidence" value="ECO:0007669"/>
    <property type="project" value="TreeGrafter"/>
</dbReference>
<keyword evidence="15" id="KW-1185">Reference proteome</keyword>
<evidence type="ECO:0000256" key="9">
    <source>
        <dbReference type="ARBA" id="ARBA00023157"/>
    </source>
</evidence>
<evidence type="ECO:0000256" key="2">
    <source>
        <dbReference type="ARBA" id="ARBA00022490"/>
    </source>
</evidence>
<dbReference type="Proteomes" id="UP000594121">
    <property type="component" value="Chromosome"/>
</dbReference>
<dbReference type="SUPFAM" id="SSF143437">
    <property type="entry name" value="THUMP domain-like"/>
    <property type="match status" value="1"/>
</dbReference>
<keyword evidence="8 11" id="KW-0784">Thiamine biosynthesis</keyword>
<dbReference type="InterPro" id="IPR049962">
    <property type="entry name" value="THUMP_ThiI"/>
</dbReference>
<dbReference type="Gene3D" id="3.40.50.620">
    <property type="entry name" value="HUPs"/>
    <property type="match status" value="1"/>
</dbReference>
<dbReference type="Pfam" id="PF00581">
    <property type="entry name" value="Rhodanese"/>
    <property type="match status" value="1"/>
</dbReference>
<feature type="domain" description="THUMP" evidence="13">
    <location>
        <begin position="59"/>
        <end position="161"/>
    </location>
</feature>
<name>A0A7L9FH78_9CREN</name>
<comment type="caution">
    <text evidence="11">Lacks conserved residue(s) required for the propagation of feature annotation.</text>
</comment>
<dbReference type="EMBL" id="CP062310">
    <property type="protein sequence ID" value="QOJ78294.1"/>
    <property type="molecule type" value="Genomic_DNA"/>
</dbReference>
<keyword evidence="3 11" id="KW-0820">tRNA-binding</keyword>
<dbReference type="InterPro" id="IPR036873">
    <property type="entry name" value="Rhodanese-like_dom_sf"/>
</dbReference>
<dbReference type="PROSITE" id="PS50206">
    <property type="entry name" value="RHODANESE_3"/>
    <property type="match status" value="1"/>
</dbReference>
<feature type="binding site" evidence="11">
    <location>
        <begin position="179"/>
        <end position="180"/>
    </location>
    <ligand>
        <name>ATP</name>
        <dbReference type="ChEBI" id="CHEBI:30616"/>
    </ligand>
</feature>
<dbReference type="CDD" id="cd00158">
    <property type="entry name" value="RHOD"/>
    <property type="match status" value="1"/>
</dbReference>
<feature type="binding site" evidence="11">
    <location>
        <position position="283"/>
    </location>
    <ligand>
        <name>ATP</name>
        <dbReference type="ChEBI" id="CHEBI:30616"/>
    </ligand>
</feature>
<dbReference type="InterPro" id="IPR014729">
    <property type="entry name" value="Rossmann-like_a/b/a_fold"/>
</dbReference>
<dbReference type="GO" id="GO:0005524">
    <property type="term" value="F:ATP binding"/>
    <property type="evidence" value="ECO:0007669"/>
    <property type="project" value="UniProtKB-UniRule"/>
</dbReference>
<keyword evidence="4 11" id="KW-0808">Transferase</keyword>
<dbReference type="InParanoid" id="A0A7L9FH78"/>
<feature type="binding site" evidence="11">
    <location>
        <position position="292"/>
    </location>
    <ligand>
        <name>ATP</name>
        <dbReference type="ChEBI" id="CHEBI:30616"/>
    </ligand>
</feature>
<dbReference type="InterPro" id="IPR049961">
    <property type="entry name" value="ThiI_N"/>
</dbReference>
<sequence length="492" mass="55467">MTLKTVILIRPGELTVKGHRARERFEKLLVRNIKDALSSEGIQAEVKRGFGRFYVYGPPESVNVLRRVFGIRSMSIAAEVEFTSLEDLIAKSEEYFRDIVAGRNFAVRARRAGEHPFTSMDVNRLLGERLLKYARKVDLENPEVEVYVEIRGNRAYFFTGIVEAYGGLPVGSEGRVIALVSGGFDSLVAAWMALKRGSEVEFLYLNLGGAVSKYYVARAVKTLADRWCFGYYPRLFIVDFTDFIRELRAKVRPDLLGVILKRYMYRAASYFARKVDAGGIVTGENLGQVSSQTLANLNVIDKASEFVVLRPVICLDKDEIVKIAREIGTYDVSSTVKEICGIYSIHPRTSASLEEVIQEEEKIDESIFLKAIENAEVLDIRRVKIEEVWDKTYEELDIEQIPPGAVVLDVRPAEKFRLEHIPGSINVDSWYLEEAIAKIGRDKTYIVVCDEGGLSREVAYTLRKMGISAYSLKGGIRAFKRKLSHLQGQDAS</sequence>
<dbReference type="InterPro" id="IPR020536">
    <property type="entry name" value="ThiI_AANH"/>
</dbReference>
<feature type="active site" description="Cysteine persulfide intermediate" evidence="11">
    <location>
        <position position="449"/>
    </location>
</feature>
<dbReference type="InterPro" id="IPR050102">
    <property type="entry name" value="tRNA_sulfurtransferase_ThiI"/>
</dbReference>
<dbReference type="GO" id="GO:0052837">
    <property type="term" value="P:thiazole biosynthetic process"/>
    <property type="evidence" value="ECO:0007669"/>
    <property type="project" value="TreeGrafter"/>
</dbReference>
<feature type="domain" description="Rhodanese" evidence="12">
    <location>
        <begin position="401"/>
        <end position="488"/>
    </location>
</feature>
<dbReference type="GO" id="GO:0000049">
    <property type="term" value="F:tRNA binding"/>
    <property type="evidence" value="ECO:0007669"/>
    <property type="project" value="UniProtKB-UniRule"/>
</dbReference>
<dbReference type="GO" id="GO:0004810">
    <property type="term" value="F:CCA tRNA nucleotidyltransferase activity"/>
    <property type="evidence" value="ECO:0007669"/>
    <property type="project" value="InterPro"/>
</dbReference>
<dbReference type="PROSITE" id="PS51165">
    <property type="entry name" value="THUMP"/>
    <property type="match status" value="1"/>
</dbReference>
<dbReference type="GO" id="GO:0009229">
    <property type="term" value="P:thiamine diphosphate biosynthetic process"/>
    <property type="evidence" value="ECO:0007669"/>
    <property type="project" value="UniProtKB-UniRule"/>
</dbReference>
<evidence type="ECO:0000256" key="8">
    <source>
        <dbReference type="ARBA" id="ARBA00022977"/>
    </source>
</evidence>
<dbReference type="Gene3D" id="3.40.250.10">
    <property type="entry name" value="Rhodanese-like domain"/>
    <property type="match status" value="1"/>
</dbReference>
<dbReference type="UniPathway" id="UPA00060"/>
<keyword evidence="9" id="KW-1015">Disulfide bond</keyword>
<evidence type="ECO:0000256" key="10">
    <source>
        <dbReference type="ARBA" id="ARBA00023284"/>
    </source>
</evidence>
<comment type="function">
    <text evidence="11">Catalyzes the ATP-dependent transfer of a sulfur to tRNA to produce 4-thiouridine in position 8 of tRNAs, which functions as a near-UV photosensor. Also catalyzes the transfer of sulfur to the sulfur carrier protein ThiS, forming ThiS-thiocarboxylate. This is a step in the synthesis of thiazole, in the thiamine biosynthesis pathway. The sulfur is donated as persulfide by IscS.</text>
</comment>
<dbReference type="PANTHER" id="PTHR43209:SF1">
    <property type="entry name" value="TRNA SULFURTRANSFERASE"/>
    <property type="match status" value="1"/>
</dbReference>
<dbReference type="GO" id="GO:0140741">
    <property type="term" value="F:tRNA-uracil-4 sulfurtransferase activity"/>
    <property type="evidence" value="ECO:0007669"/>
    <property type="project" value="UniProtKB-EC"/>
</dbReference>
<keyword evidence="2 11" id="KW-0963">Cytoplasm</keyword>
<evidence type="ECO:0000313" key="15">
    <source>
        <dbReference type="Proteomes" id="UP000594121"/>
    </source>
</evidence>
<evidence type="ECO:0000259" key="13">
    <source>
        <dbReference type="PROSITE" id="PS51165"/>
    </source>
</evidence>
<reference evidence="14 15" key="1">
    <citation type="submission" date="2020-10" db="EMBL/GenBank/DDBJ databases">
        <title>Thermofilum lucidum 3507LT sp. nov. a novel member of Thermofilaceae family isolated from Chile hot spring, and proposal of description order Thermofilales.</title>
        <authorList>
            <person name="Zayulina K.S."/>
            <person name="Elcheninov A.G."/>
            <person name="Toshchakov S.V."/>
            <person name="Kublanov I.V."/>
        </authorList>
    </citation>
    <scope>NUCLEOTIDE SEQUENCE [LARGE SCALE GENOMIC DNA]</scope>
    <source>
        <strain evidence="14 15">3507LT</strain>
    </source>
</reference>
<dbReference type="Gene3D" id="3.30.2130.30">
    <property type="match status" value="1"/>
</dbReference>
<dbReference type="FunCoup" id="A0A7L9FH78">
    <property type="interactions" value="35"/>
</dbReference>
<dbReference type="Pfam" id="PF22025">
    <property type="entry name" value="ThiI_fer"/>
    <property type="match status" value="1"/>
</dbReference>
<comment type="catalytic activity">
    <reaction evidence="11">
        <text>[ThiS sulfur-carrier protein]-C-terminal Gly-Gly-AMP + S-sulfanyl-L-cysteinyl-[cysteine desulfurase] + AH2 = [ThiS sulfur-carrier protein]-C-terminal-Gly-aminoethanethioate + L-cysteinyl-[cysteine desulfurase] + A + AMP + 2 H(+)</text>
        <dbReference type="Rhea" id="RHEA:43340"/>
        <dbReference type="Rhea" id="RHEA-COMP:12157"/>
        <dbReference type="Rhea" id="RHEA-COMP:12158"/>
        <dbReference type="Rhea" id="RHEA-COMP:12910"/>
        <dbReference type="Rhea" id="RHEA-COMP:19908"/>
        <dbReference type="ChEBI" id="CHEBI:13193"/>
        <dbReference type="ChEBI" id="CHEBI:15378"/>
        <dbReference type="ChEBI" id="CHEBI:17499"/>
        <dbReference type="ChEBI" id="CHEBI:29950"/>
        <dbReference type="ChEBI" id="CHEBI:61963"/>
        <dbReference type="ChEBI" id="CHEBI:90618"/>
        <dbReference type="ChEBI" id="CHEBI:232372"/>
        <dbReference type="ChEBI" id="CHEBI:456215"/>
    </reaction>
</comment>
<evidence type="ECO:0000256" key="3">
    <source>
        <dbReference type="ARBA" id="ARBA00022555"/>
    </source>
</evidence>
<keyword evidence="5 11" id="KW-0547">Nucleotide-binding</keyword>
<evidence type="ECO:0000256" key="7">
    <source>
        <dbReference type="ARBA" id="ARBA00022884"/>
    </source>
</evidence>
<evidence type="ECO:0000259" key="12">
    <source>
        <dbReference type="PROSITE" id="PS50206"/>
    </source>
</evidence>
<dbReference type="EC" id="2.8.1.4" evidence="11"/>
<evidence type="ECO:0000256" key="11">
    <source>
        <dbReference type="HAMAP-Rule" id="MF_00021"/>
    </source>
</evidence>
<accession>A0A7L9FH78</accession>
<dbReference type="CDD" id="cd11716">
    <property type="entry name" value="THUMP_ThiI"/>
    <property type="match status" value="1"/>
</dbReference>
<gene>
    <name evidence="11 14" type="primary">thiI</name>
    <name evidence="14" type="ORF">IG193_05875</name>
</gene>
<dbReference type="SMART" id="SM00981">
    <property type="entry name" value="THUMP"/>
    <property type="match status" value="1"/>
</dbReference>
<dbReference type="SUPFAM" id="SSF52821">
    <property type="entry name" value="Rhodanese/Cell cycle control phosphatase"/>
    <property type="match status" value="1"/>
</dbReference>